<evidence type="ECO:0000313" key="1">
    <source>
        <dbReference type="EMBL" id="UOE42354.1"/>
    </source>
</evidence>
<keyword evidence="2" id="KW-1185">Reference proteome</keyword>
<dbReference type="EMBL" id="CP094532">
    <property type="protein sequence ID" value="UOE42354.1"/>
    <property type="molecule type" value="Genomic_DNA"/>
</dbReference>
<gene>
    <name evidence="1" type="ORF">MTP09_06890</name>
</gene>
<proteinExistence type="predicted"/>
<dbReference type="Proteomes" id="UP000831460">
    <property type="component" value="Chromosome"/>
</dbReference>
<name>A0ABY4BTZ0_9FLAO</name>
<accession>A0ABY4BTZ0</accession>
<organism evidence="1 2">
    <name type="scientific">Chryseobacterium suipulveris</name>
    <dbReference type="NCBI Taxonomy" id="2929800"/>
    <lineage>
        <taxon>Bacteria</taxon>
        <taxon>Pseudomonadati</taxon>
        <taxon>Bacteroidota</taxon>
        <taxon>Flavobacteriia</taxon>
        <taxon>Flavobacteriales</taxon>
        <taxon>Weeksellaceae</taxon>
        <taxon>Chryseobacterium group</taxon>
        <taxon>Chryseobacterium</taxon>
    </lineage>
</organism>
<evidence type="ECO:0000313" key="2">
    <source>
        <dbReference type="Proteomes" id="UP000831460"/>
    </source>
</evidence>
<dbReference type="RefSeq" id="WP_243551436.1">
    <property type="nucleotide sequence ID" value="NZ_CP094532.1"/>
</dbReference>
<sequence length="61" mass="7199">MMKNICFKMEDGRWKMEEKIQPLRGCEIVTKMDSVNCIHGYSNLSTSWTCKSLKARKTRRV</sequence>
<protein>
    <submittedName>
        <fullName evidence="1">Uncharacterized protein</fullName>
    </submittedName>
</protein>
<reference evidence="1 2" key="1">
    <citation type="submission" date="2022-03" db="EMBL/GenBank/DDBJ databases">
        <title>Chryseobacterium sp. isolated from particulate matters in swine house.</title>
        <authorList>
            <person name="Won M."/>
            <person name="Kim S.-J."/>
            <person name="Kwon S.-W."/>
        </authorList>
    </citation>
    <scope>NUCLEOTIDE SEQUENCE [LARGE SCALE GENOMIC DNA]</scope>
    <source>
        <strain evidence="1 2">SC2-2</strain>
    </source>
</reference>